<evidence type="ECO:0000313" key="3">
    <source>
        <dbReference type="EMBL" id="WAL65602.1"/>
    </source>
</evidence>
<keyword evidence="2" id="KW-0472">Membrane</keyword>
<organism evidence="3 4">
    <name type="scientific">Amycolatopsis cynarae</name>
    <dbReference type="NCBI Taxonomy" id="2995223"/>
    <lineage>
        <taxon>Bacteria</taxon>
        <taxon>Bacillati</taxon>
        <taxon>Actinomycetota</taxon>
        <taxon>Actinomycetes</taxon>
        <taxon>Pseudonocardiales</taxon>
        <taxon>Pseudonocardiaceae</taxon>
        <taxon>Amycolatopsis</taxon>
    </lineage>
</organism>
<evidence type="ECO:0000256" key="1">
    <source>
        <dbReference type="SAM" id="MobiDB-lite"/>
    </source>
</evidence>
<sequence>MSTPDPRRMSTQDSTPASLVRASTPPAAEVEAMTGGPTRTARSVSWLGYHLGEVAGVTVPSLLALTVSPWWATVSGLVALLWAVHEYRIHHHNRTGHKPGQEVTR</sequence>
<dbReference type="Proteomes" id="UP001163203">
    <property type="component" value="Chromosome"/>
</dbReference>
<gene>
    <name evidence="3" type="ORF">ORV05_32765</name>
</gene>
<keyword evidence="2" id="KW-1133">Transmembrane helix</keyword>
<keyword evidence="2" id="KW-0812">Transmembrane</keyword>
<accession>A0ABY7B304</accession>
<feature type="region of interest" description="Disordered" evidence="1">
    <location>
        <begin position="1"/>
        <end position="37"/>
    </location>
</feature>
<dbReference type="EMBL" id="CP113836">
    <property type="protein sequence ID" value="WAL65602.1"/>
    <property type="molecule type" value="Genomic_DNA"/>
</dbReference>
<evidence type="ECO:0000313" key="4">
    <source>
        <dbReference type="Proteomes" id="UP001163203"/>
    </source>
</evidence>
<keyword evidence="4" id="KW-1185">Reference proteome</keyword>
<protein>
    <submittedName>
        <fullName evidence="3">Uncharacterized protein</fullName>
    </submittedName>
</protein>
<feature type="transmembrane region" description="Helical" evidence="2">
    <location>
        <begin position="62"/>
        <end position="84"/>
    </location>
</feature>
<name>A0ABY7B304_9PSEU</name>
<feature type="compositionally biased region" description="Basic and acidic residues" evidence="1">
    <location>
        <begin position="1"/>
        <end position="10"/>
    </location>
</feature>
<reference evidence="3" key="1">
    <citation type="submission" date="2022-11" db="EMBL/GenBank/DDBJ databases">
        <authorList>
            <person name="Mo P."/>
        </authorList>
    </citation>
    <scope>NUCLEOTIDE SEQUENCE</scope>
    <source>
        <strain evidence="3">HUAS 11-8</strain>
    </source>
</reference>
<proteinExistence type="predicted"/>
<evidence type="ECO:0000256" key="2">
    <source>
        <dbReference type="SAM" id="Phobius"/>
    </source>
</evidence>
<dbReference type="RefSeq" id="WP_268755751.1">
    <property type="nucleotide sequence ID" value="NZ_CP113836.1"/>
</dbReference>